<dbReference type="GO" id="GO:0030008">
    <property type="term" value="C:TRAPP complex"/>
    <property type="evidence" value="ECO:0007669"/>
    <property type="project" value="TreeGrafter"/>
</dbReference>
<gene>
    <name evidence="2" type="ORF">TraAM80_03529</name>
</gene>
<evidence type="ECO:0000256" key="1">
    <source>
        <dbReference type="ARBA" id="ARBA00006218"/>
    </source>
</evidence>
<name>A0A3R7NT38_TRYRA</name>
<dbReference type="SUPFAM" id="SSF111126">
    <property type="entry name" value="Ligand-binding domain in the NO signalling and Golgi transport"/>
    <property type="match status" value="1"/>
</dbReference>
<evidence type="ECO:0000313" key="3">
    <source>
        <dbReference type="Proteomes" id="UP000283634"/>
    </source>
</evidence>
<evidence type="ECO:0008006" key="4">
    <source>
        <dbReference type="Google" id="ProtNLM"/>
    </source>
</evidence>
<dbReference type="InterPro" id="IPR007194">
    <property type="entry name" value="TRAPP_component"/>
</dbReference>
<dbReference type="Proteomes" id="UP000283634">
    <property type="component" value="Unassembled WGS sequence"/>
</dbReference>
<dbReference type="RefSeq" id="XP_029239712.1">
    <property type="nucleotide sequence ID" value="XM_029380495.1"/>
</dbReference>
<dbReference type="OMA" id="GPVTHRD"/>
<dbReference type="Pfam" id="PF04051">
    <property type="entry name" value="TRAPP"/>
    <property type="match status" value="1"/>
</dbReference>
<dbReference type="InterPro" id="IPR024096">
    <property type="entry name" value="NO_sig/Golgi_transp_ligand-bd"/>
</dbReference>
<organism evidence="2 3">
    <name type="scientific">Trypanosoma rangeli</name>
    <dbReference type="NCBI Taxonomy" id="5698"/>
    <lineage>
        <taxon>Eukaryota</taxon>
        <taxon>Discoba</taxon>
        <taxon>Euglenozoa</taxon>
        <taxon>Kinetoplastea</taxon>
        <taxon>Metakinetoplastina</taxon>
        <taxon>Trypanosomatida</taxon>
        <taxon>Trypanosomatidae</taxon>
        <taxon>Trypanosoma</taxon>
        <taxon>Herpetosoma</taxon>
    </lineage>
</organism>
<keyword evidence="3" id="KW-1185">Reference proteome</keyword>
<evidence type="ECO:0000313" key="2">
    <source>
        <dbReference type="EMBL" id="RNF07235.1"/>
    </source>
</evidence>
<comment type="similarity">
    <text evidence="1">Belongs to the TRAPP small subunits family. BET3 subfamily.</text>
</comment>
<comment type="caution">
    <text evidence="2">The sequence shown here is derived from an EMBL/GenBank/DDBJ whole genome shotgun (WGS) entry which is preliminary data.</text>
</comment>
<protein>
    <recommendedName>
        <fullName evidence="4">Transport protein particle (TRAPP) subunit</fullName>
    </recommendedName>
</protein>
<dbReference type="GO" id="GO:0005802">
    <property type="term" value="C:trans-Golgi network"/>
    <property type="evidence" value="ECO:0007669"/>
    <property type="project" value="TreeGrafter"/>
</dbReference>
<reference evidence="2 3" key="1">
    <citation type="journal article" date="2018" name="BMC Genomics">
        <title>Genomic comparison of Trypanosoma conorhini and Trypanosoma rangeli to Trypanosoma cruzi strains of high and low virulence.</title>
        <authorList>
            <person name="Bradwell K.R."/>
            <person name="Koparde V.N."/>
            <person name="Matveyev A.V."/>
            <person name="Serrano M.G."/>
            <person name="Alves J.M."/>
            <person name="Parikh H."/>
            <person name="Huang B."/>
            <person name="Lee V."/>
            <person name="Espinosa-Alvarez O."/>
            <person name="Ortiz P.A."/>
            <person name="Costa-Martins A.G."/>
            <person name="Teixeira M.M."/>
            <person name="Buck G.A."/>
        </authorList>
    </citation>
    <scope>NUCLEOTIDE SEQUENCE [LARGE SCALE GENOMIC DNA]</scope>
    <source>
        <strain evidence="2 3">AM80</strain>
    </source>
</reference>
<dbReference type="EMBL" id="MKGL01000091">
    <property type="protein sequence ID" value="RNF07235.1"/>
    <property type="molecule type" value="Genomic_DNA"/>
</dbReference>
<dbReference type="GO" id="GO:0006888">
    <property type="term" value="P:endoplasmic reticulum to Golgi vesicle-mediated transport"/>
    <property type="evidence" value="ECO:0007669"/>
    <property type="project" value="TreeGrafter"/>
</dbReference>
<dbReference type="VEuPathDB" id="TriTrypDB:TRSC58_05384"/>
<sequence>MSNNGLVSESVAAALNVELISYVVGRHNLSGEDSQGANSDNEVELNTHKGLEGLGLLLGLRLSERLLYRQSSFGEWTPPGVTHFVARQFWKAAFGKKIDRMMHMNDIYFCLIDKNFRWLEGFPKVKGDRIISTTVLLPSAYSEESVTKEEGGSTRDERVGSMPIHKDVLIYTVGILKGLIRVMYPSGHLAIHANLNNENETQFVLDFRTPTL</sequence>
<dbReference type="AlphaFoldDB" id="A0A3R7NT38"/>
<proteinExistence type="inferred from homology"/>
<dbReference type="PANTHER" id="PTHR12817:SF0">
    <property type="entry name" value="GEO08327P1"/>
    <property type="match status" value="1"/>
</dbReference>
<accession>A0A3R7NT38</accession>
<dbReference type="OrthoDB" id="10254842at2759"/>
<dbReference type="Gene3D" id="3.30.1380.20">
    <property type="entry name" value="Trafficking protein particle complex subunit 3"/>
    <property type="match status" value="1"/>
</dbReference>
<dbReference type="InterPro" id="IPR037992">
    <property type="entry name" value="TRAPPC6/Trs33"/>
</dbReference>
<dbReference type="GO" id="GO:0005801">
    <property type="term" value="C:cis-Golgi network"/>
    <property type="evidence" value="ECO:0007669"/>
    <property type="project" value="TreeGrafter"/>
</dbReference>
<dbReference type="GeneID" id="40327462"/>
<dbReference type="PANTHER" id="PTHR12817">
    <property type="entry name" value="TRAFFICKING PROTEIN PARTICLE COMPLEX SUBUNIT 6B"/>
    <property type="match status" value="1"/>
</dbReference>